<evidence type="ECO:0000256" key="2">
    <source>
        <dbReference type="ARBA" id="ARBA00003175"/>
    </source>
</evidence>
<dbReference type="Gramene" id="CMG171CT">
    <property type="protein sequence ID" value="CMG171CT"/>
    <property type="gene ID" value="CMG171C"/>
</dbReference>
<evidence type="ECO:0000256" key="9">
    <source>
        <dbReference type="ARBA" id="ARBA00023014"/>
    </source>
</evidence>
<keyword evidence="12" id="KW-0732">Signal</keyword>
<dbReference type="SFLD" id="SFLDG01114">
    <property type="entry name" value="phosphomethylpyrimidine_syntha"/>
    <property type="match status" value="1"/>
</dbReference>
<keyword evidence="9" id="KW-0411">Iron-sulfur</keyword>
<feature type="chain" id="PRO_5004017898" evidence="12">
    <location>
        <begin position="24"/>
        <end position="673"/>
    </location>
</feature>
<evidence type="ECO:0000256" key="6">
    <source>
        <dbReference type="ARBA" id="ARBA00022833"/>
    </source>
</evidence>
<dbReference type="AlphaFoldDB" id="M1VBH6"/>
<proteinExistence type="inferred from homology"/>
<keyword evidence="3" id="KW-0004">4Fe-4S</keyword>
<protein>
    <submittedName>
        <fullName evidence="14">Thiamin biosynthesis protein</fullName>
    </submittedName>
</protein>
<dbReference type="HOGENOM" id="CLU_013181_2_1_1"/>
<evidence type="ECO:0000256" key="11">
    <source>
        <dbReference type="SAM" id="MobiDB-lite"/>
    </source>
</evidence>
<evidence type="ECO:0000256" key="1">
    <source>
        <dbReference type="ARBA" id="ARBA00001966"/>
    </source>
</evidence>
<keyword evidence="10" id="KW-0456">Lyase</keyword>
<organism evidence="14 15">
    <name type="scientific">Cyanidioschyzon merolae (strain NIES-3377 / 10D)</name>
    <name type="common">Unicellular red alga</name>
    <dbReference type="NCBI Taxonomy" id="280699"/>
    <lineage>
        <taxon>Eukaryota</taxon>
        <taxon>Rhodophyta</taxon>
        <taxon>Bangiophyceae</taxon>
        <taxon>Cyanidiales</taxon>
        <taxon>Cyanidiaceae</taxon>
        <taxon>Cyanidioschyzon</taxon>
    </lineage>
</organism>
<evidence type="ECO:0000256" key="10">
    <source>
        <dbReference type="ARBA" id="ARBA00023239"/>
    </source>
</evidence>
<feature type="domain" description="ThiC-associated" evidence="13">
    <location>
        <begin position="132"/>
        <end position="195"/>
    </location>
</feature>
<dbReference type="PANTHER" id="PTHR30557:SF1">
    <property type="entry name" value="PHOSPHOMETHYLPYRIMIDINE SYNTHASE, CHLOROPLASTIC"/>
    <property type="match status" value="1"/>
</dbReference>
<dbReference type="NCBIfam" id="NF006763">
    <property type="entry name" value="PRK09284.1"/>
    <property type="match status" value="1"/>
</dbReference>
<evidence type="ECO:0000256" key="7">
    <source>
        <dbReference type="ARBA" id="ARBA00022977"/>
    </source>
</evidence>
<keyword evidence="15" id="KW-1185">Reference proteome</keyword>
<dbReference type="GO" id="GO:0009228">
    <property type="term" value="P:thiamine biosynthetic process"/>
    <property type="evidence" value="ECO:0007669"/>
    <property type="project" value="UniProtKB-KW"/>
</dbReference>
<dbReference type="Pfam" id="PF13667">
    <property type="entry name" value="ThiC-associated"/>
    <property type="match status" value="1"/>
</dbReference>
<keyword evidence="4" id="KW-0949">S-adenosyl-L-methionine</keyword>
<evidence type="ECO:0000313" key="14">
    <source>
        <dbReference type="EMBL" id="BAM79672.1"/>
    </source>
</evidence>
<accession>M1VBH6</accession>
<evidence type="ECO:0000259" key="13">
    <source>
        <dbReference type="Pfam" id="PF13667"/>
    </source>
</evidence>
<name>M1VBH6_CYAM1</name>
<dbReference type="Pfam" id="PF01964">
    <property type="entry name" value="ThiC_Rad_SAM"/>
    <property type="match status" value="1"/>
</dbReference>
<dbReference type="Gene3D" id="6.10.250.620">
    <property type="match status" value="1"/>
</dbReference>
<gene>
    <name evidence="14" type="ORF">CYME_CMG171C</name>
</gene>
<evidence type="ECO:0000256" key="3">
    <source>
        <dbReference type="ARBA" id="ARBA00022485"/>
    </source>
</evidence>
<dbReference type="NCBIfam" id="NF009895">
    <property type="entry name" value="PRK13352.1"/>
    <property type="match status" value="1"/>
</dbReference>
<comment type="function">
    <text evidence="2">Catalyzes the synthesis of the hydroxymethylpyrimidine phosphate (HMP-P) moiety of thiamine from aminoimidazole ribotide (AIR) in a radical S-adenosyl-L-methionine (SAM)-dependent reaction.</text>
</comment>
<sequence>MRATLAPSLASALQIGFCAGVSATRDVREYHTTMFSATAFLSASVHTRGSWLGSEKKSTVWWKRANSVAERRRRCSALRLIISPDQRTADRSDQPSSDGSRGVTGSPTVRRRRTKDPFNPDFKAAPRFQEIYPSSEKVYREVVHEPTGERLRVPFRRIYLTNGEHLDVYDTSGPQGYDPHDGLPKLRQRWIERREKRGDPCFTQLYYARKGIITEEMLFAAVRENVDPEFVRQEVAAGRAIIPSNKKALELEPMVVGPNFSVKVNANFGNSAVASNIEDEVEKLQWSVLWGADTVMDLSTGEHIPLVRNWILRNSPVPVGTVPIYEALDKVGGVVEDLNWEVFRDTVIEQAEAGVSYFTIHAGVRLAYIPLTARRLTGIVSRGGSIHAKWCIAHRKENFAYEHWDELCEIMRQYDVAFSIGDGLRPGCIHDANDEAQFAELKTQGELTRRAWAFDVQVMNEGPGHVPLHKIPENMEKQKKWCSSEDGSMGPAPFYTLGPLVIDHAAGRDHISSCIGAANIAMHGTALLCYVTPKEHLGLPNADDVKEGLLAYRIAAHAANLAKGLPGAQARDDAISKARFEFRWSDQFNLSLAPLDAKRHHDEALPAEAAKSAPFCSMCSYDFCSMRITQDIRKFAAENGYGTGITTGMDALPIHPHECESFVQAENEHTKSL</sequence>
<dbReference type="InterPro" id="IPR037509">
    <property type="entry name" value="ThiC"/>
</dbReference>
<dbReference type="GO" id="GO:0046872">
    <property type="term" value="F:metal ion binding"/>
    <property type="evidence" value="ECO:0007669"/>
    <property type="project" value="UniProtKB-KW"/>
</dbReference>
<dbReference type="GeneID" id="16993171"/>
<comment type="cofactor">
    <cofactor evidence="1">
        <name>[4Fe-4S] cluster</name>
        <dbReference type="ChEBI" id="CHEBI:49883"/>
    </cofactor>
</comment>
<dbReference type="Proteomes" id="UP000007014">
    <property type="component" value="Chromosome 7"/>
</dbReference>
<dbReference type="HAMAP" id="MF_00089">
    <property type="entry name" value="ThiC"/>
    <property type="match status" value="1"/>
</dbReference>
<dbReference type="EMBL" id="AP006489">
    <property type="protein sequence ID" value="BAM79672.1"/>
    <property type="molecule type" value="Genomic_DNA"/>
</dbReference>
<keyword evidence="5" id="KW-0479">Metal-binding</keyword>
<dbReference type="OMA" id="FDWNKQF"/>
<dbReference type="KEGG" id="cme:CYME_CMG171C"/>
<dbReference type="Gene3D" id="3.20.20.540">
    <property type="entry name" value="Radical SAM ThiC family, central domain"/>
    <property type="match status" value="1"/>
</dbReference>
<feature type="signal peptide" evidence="12">
    <location>
        <begin position="1"/>
        <end position="23"/>
    </location>
</feature>
<dbReference type="RefSeq" id="XP_005535958.1">
    <property type="nucleotide sequence ID" value="XM_005535901.1"/>
</dbReference>
<dbReference type="SFLD" id="SFLDS00113">
    <property type="entry name" value="Radical_SAM_Phosphomethylpyrim"/>
    <property type="match status" value="1"/>
</dbReference>
<evidence type="ECO:0000256" key="4">
    <source>
        <dbReference type="ARBA" id="ARBA00022691"/>
    </source>
</evidence>
<evidence type="ECO:0000256" key="5">
    <source>
        <dbReference type="ARBA" id="ARBA00022723"/>
    </source>
</evidence>
<reference evidence="14 15" key="1">
    <citation type="journal article" date="2004" name="Nature">
        <title>Genome sequence of the ultrasmall unicellular red alga Cyanidioschyzon merolae 10D.</title>
        <authorList>
            <person name="Matsuzaki M."/>
            <person name="Misumi O."/>
            <person name="Shin-i T."/>
            <person name="Maruyama S."/>
            <person name="Takahara M."/>
            <person name="Miyagishima S."/>
            <person name="Mori T."/>
            <person name="Nishida K."/>
            <person name="Yagisawa F."/>
            <person name="Nishida K."/>
            <person name="Yoshida Y."/>
            <person name="Nishimura Y."/>
            <person name="Nakao S."/>
            <person name="Kobayashi T."/>
            <person name="Momoyama Y."/>
            <person name="Higashiyama T."/>
            <person name="Minoda A."/>
            <person name="Sano M."/>
            <person name="Nomoto H."/>
            <person name="Oishi K."/>
            <person name="Hayashi H."/>
            <person name="Ohta F."/>
            <person name="Nishizaka S."/>
            <person name="Haga S."/>
            <person name="Miura S."/>
            <person name="Morishita T."/>
            <person name="Kabeya Y."/>
            <person name="Terasawa K."/>
            <person name="Suzuki Y."/>
            <person name="Ishii Y."/>
            <person name="Asakawa S."/>
            <person name="Takano H."/>
            <person name="Ohta N."/>
            <person name="Kuroiwa H."/>
            <person name="Tanaka K."/>
            <person name="Shimizu N."/>
            <person name="Sugano S."/>
            <person name="Sato N."/>
            <person name="Nozaki H."/>
            <person name="Ogasawara N."/>
            <person name="Kohara Y."/>
            <person name="Kuroiwa T."/>
        </authorList>
    </citation>
    <scope>NUCLEOTIDE SEQUENCE [LARGE SCALE GENOMIC DNA]</scope>
    <source>
        <strain evidence="14 15">10D</strain>
    </source>
</reference>
<keyword evidence="8" id="KW-0408">Iron</keyword>
<keyword evidence="7" id="KW-0784">Thiamine biosynthesis</keyword>
<dbReference type="SFLD" id="SFLDF00407">
    <property type="entry name" value="phosphomethylpyrimidine_syntha"/>
    <property type="match status" value="1"/>
</dbReference>
<dbReference type="PANTHER" id="PTHR30557">
    <property type="entry name" value="THIAMINE BIOSYNTHESIS PROTEIN THIC"/>
    <property type="match status" value="1"/>
</dbReference>
<feature type="compositionally biased region" description="Polar residues" evidence="11">
    <location>
        <begin position="94"/>
        <end position="107"/>
    </location>
</feature>
<evidence type="ECO:0000313" key="15">
    <source>
        <dbReference type="Proteomes" id="UP000007014"/>
    </source>
</evidence>
<dbReference type="GO" id="GO:0051539">
    <property type="term" value="F:4 iron, 4 sulfur cluster binding"/>
    <property type="evidence" value="ECO:0007669"/>
    <property type="project" value="UniProtKB-KW"/>
</dbReference>
<dbReference type="OrthoDB" id="48943at2759"/>
<feature type="region of interest" description="Disordered" evidence="11">
    <location>
        <begin position="84"/>
        <end position="123"/>
    </location>
</feature>
<reference evidence="14 15" key="2">
    <citation type="journal article" date="2007" name="BMC Biol.">
        <title>A 100%-complete sequence reveals unusually simple genomic features in the hot-spring red alga Cyanidioschyzon merolae.</title>
        <authorList>
            <person name="Nozaki H."/>
            <person name="Takano H."/>
            <person name="Misumi O."/>
            <person name="Terasawa K."/>
            <person name="Matsuzaki M."/>
            <person name="Maruyama S."/>
            <person name="Nishida K."/>
            <person name="Yagisawa F."/>
            <person name="Yoshida Y."/>
            <person name="Fujiwara T."/>
            <person name="Takio S."/>
            <person name="Tamura K."/>
            <person name="Chung S.J."/>
            <person name="Nakamura S."/>
            <person name="Kuroiwa H."/>
            <person name="Tanaka K."/>
            <person name="Sato N."/>
            <person name="Kuroiwa T."/>
        </authorList>
    </citation>
    <scope>NUCLEOTIDE SEQUENCE [LARGE SCALE GENOMIC DNA]</scope>
    <source>
        <strain evidence="14 15">10D</strain>
    </source>
</reference>
<dbReference type="STRING" id="280699.M1VBH6"/>
<evidence type="ECO:0000256" key="12">
    <source>
        <dbReference type="SAM" id="SignalP"/>
    </source>
</evidence>
<evidence type="ECO:0000256" key="8">
    <source>
        <dbReference type="ARBA" id="ARBA00023004"/>
    </source>
</evidence>
<dbReference type="NCBIfam" id="TIGR00190">
    <property type="entry name" value="thiC"/>
    <property type="match status" value="1"/>
</dbReference>
<keyword evidence="6" id="KW-0862">Zinc</keyword>
<dbReference type="InterPro" id="IPR038521">
    <property type="entry name" value="ThiC/Bza_core_dom"/>
</dbReference>
<dbReference type="InterPro" id="IPR002817">
    <property type="entry name" value="ThiC/BzaA/B"/>
</dbReference>
<dbReference type="eggNOG" id="ENOG502QRQ4">
    <property type="taxonomic scope" value="Eukaryota"/>
</dbReference>
<dbReference type="FunFam" id="3.20.20.540:FF:000001">
    <property type="entry name" value="Phosphomethylpyrimidine synthase"/>
    <property type="match status" value="1"/>
</dbReference>
<dbReference type="InterPro" id="IPR025747">
    <property type="entry name" value="ThiC-associated_dom"/>
</dbReference>
<dbReference type="GO" id="GO:0016830">
    <property type="term" value="F:carbon-carbon lyase activity"/>
    <property type="evidence" value="ECO:0007669"/>
    <property type="project" value="InterPro"/>
</dbReference>